<dbReference type="GO" id="GO:0022857">
    <property type="term" value="F:transmembrane transporter activity"/>
    <property type="evidence" value="ECO:0007669"/>
    <property type="project" value="InterPro"/>
</dbReference>
<dbReference type="RefSeq" id="WP_121836010.1">
    <property type="nucleotide sequence ID" value="NZ_RCVM01000016.1"/>
</dbReference>
<gene>
    <name evidence="7" type="ORF">EAF07_07745</name>
</gene>
<dbReference type="OrthoDB" id="2293709at2"/>
<feature type="transmembrane region" description="Helical" evidence="6">
    <location>
        <begin position="391"/>
        <end position="412"/>
    </location>
</feature>
<evidence type="ECO:0000256" key="6">
    <source>
        <dbReference type="SAM" id="Phobius"/>
    </source>
</evidence>
<evidence type="ECO:0000313" key="8">
    <source>
        <dbReference type="Proteomes" id="UP000279194"/>
    </source>
</evidence>
<dbReference type="Proteomes" id="UP000279194">
    <property type="component" value="Unassembled WGS sequence"/>
</dbReference>
<dbReference type="Pfam" id="PF07690">
    <property type="entry name" value="MFS_1"/>
    <property type="match status" value="1"/>
</dbReference>
<reference evidence="7 8" key="1">
    <citation type="submission" date="2018-10" db="EMBL/GenBank/DDBJ databases">
        <title>Streptococcus hillyeri sp. nov., isolated from equine tracheal sample.</title>
        <authorList>
            <person name="Macfadyen A.C."/>
            <person name="Waller A."/>
            <person name="Paterson G.K."/>
        </authorList>
    </citation>
    <scope>NUCLEOTIDE SEQUENCE [LARGE SCALE GENOMIC DNA]</scope>
    <source>
        <strain evidence="7 8">28462</strain>
    </source>
</reference>
<comment type="caution">
    <text evidence="7">The sequence shown here is derived from an EMBL/GenBank/DDBJ whole genome shotgun (WGS) entry which is preliminary data.</text>
</comment>
<accession>A0A3L9DQ34</accession>
<proteinExistence type="predicted"/>
<dbReference type="AlphaFoldDB" id="A0A3L9DQ34"/>
<sequence length="417" mass="46550">MKKIFANKTYLAVIASDLLSNFGDTLYYMALMNYVLFLPNPNFALSIITLSETLPTFSRLITGFWSDKTKDKLKAIQLTLVFRITIYTILGFIMTFEPALWIVIVAAIFNFFSDVAGQYENGLYIPISLRIIPNEARAEYMGFSQSLGLTTNLLFQSAGALFITMMSFSQLAFVNAATFAVSLLMYTIIKPRIAQLFVQKPLETSENKRSGNIFKDMWQSLKLTLSEMAAIPDLKACMIIVPVLNGLGAVLITLLTLIMSHNKEFIIFNAATTLAIFQTTNIIGMILGGILSMNLLKNLSISHTLQVASALFSALIFAYYLQNIWLILIFLIPIGIISGAINPKLNTLIYTRISENKIATVSAGIYTWFTTGIVITRLLMSGLMLFLSVKWLTLLLFLLSLGLLGYTINDFIRKKVI</sequence>
<dbReference type="PANTHER" id="PTHR23513">
    <property type="entry name" value="INTEGRAL MEMBRANE EFFLUX PROTEIN-RELATED"/>
    <property type="match status" value="1"/>
</dbReference>
<comment type="subcellular location">
    <subcellularLocation>
        <location evidence="1">Cell membrane</location>
        <topology evidence="1">Multi-pass membrane protein</topology>
    </subcellularLocation>
</comment>
<dbReference type="InterPro" id="IPR036259">
    <property type="entry name" value="MFS_trans_sf"/>
</dbReference>
<dbReference type="EMBL" id="RCVM01000016">
    <property type="protein sequence ID" value="RLY02308.1"/>
    <property type="molecule type" value="Genomic_DNA"/>
</dbReference>
<dbReference type="PANTHER" id="PTHR23513:SF6">
    <property type="entry name" value="MAJOR FACILITATOR SUPERFAMILY ASSOCIATED DOMAIN-CONTAINING PROTEIN"/>
    <property type="match status" value="1"/>
</dbReference>
<feature type="transmembrane region" description="Helical" evidence="6">
    <location>
        <begin position="140"/>
        <end position="165"/>
    </location>
</feature>
<protein>
    <submittedName>
        <fullName evidence="7">MFS transporter</fullName>
    </submittedName>
</protein>
<evidence type="ECO:0000256" key="3">
    <source>
        <dbReference type="ARBA" id="ARBA00022692"/>
    </source>
</evidence>
<feature type="transmembrane region" description="Helical" evidence="6">
    <location>
        <begin position="324"/>
        <end position="342"/>
    </location>
</feature>
<dbReference type="SUPFAM" id="SSF103473">
    <property type="entry name" value="MFS general substrate transporter"/>
    <property type="match status" value="1"/>
</dbReference>
<feature type="transmembrane region" description="Helical" evidence="6">
    <location>
        <begin position="363"/>
        <end position="385"/>
    </location>
</feature>
<dbReference type="InterPro" id="IPR011701">
    <property type="entry name" value="MFS"/>
</dbReference>
<keyword evidence="2" id="KW-1003">Cell membrane</keyword>
<feature type="transmembrane region" description="Helical" evidence="6">
    <location>
        <begin position="236"/>
        <end position="259"/>
    </location>
</feature>
<feature type="transmembrane region" description="Helical" evidence="6">
    <location>
        <begin position="171"/>
        <end position="189"/>
    </location>
</feature>
<keyword evidence="4 6" id="KW-1133">Transmembrane helix</keyword>
<organism evidence="7 8">
    <name type="scientific">Streptococcus hillyeri</name>
    <dbReference type="NCBI Taxonomy" id="2282420"/>
    <lineage>
        <taxon>Bacteria</taxon>
        <taxon>Bacillati</taxon>
        <taxon>Bacillota</taxon>
        <taxon>Bacilli</taxon>
        <taxon>Lactobacillales</taxon>
        <taxon>Streptococcaceae</taxon>
        <taxon>Streptococcus</taxon>
    </lineage>
</organism>
<feature type="transmembrane region" description="Helical" evidence="6">
    <location>
        <begin position="265"/>
        <end position="287"/>
    </location>
</feature>
<dbReference type="Gene3D" id="1.20.1250.20">
    <property type="entry name" value="MFS general substrate transporter like domains"/>
    <property type="match status" value="1"/>
</dbReference>
<evidence type="ECO:0000256" key="1">
    <source>
        <dbReference type="ARBA" id="ARBA00004651"/>
    </source>
</evidence>
<name>A0A3L9DQ34_9STRE</name>
<keyword evidence="3 6" id="KW-0812">Transmembrane</keyword>
<dbReference type="GO" id="GO:0005886">
    <property type="term" value="C:plasma membrane"/>
    <property type="evidence" value="ECO:0007669"/>
    <property type="project" value="UniProtKB-SubCell"/>
</dbReference>
<keyword evidence="5 6" id="KW-0472">Membrane</keyword>
<evidence type="ECO:0000256" key="5">
    <source>
        <dbReference type="ARBA" id="ARBA00023136"/>
    </source>
</evidence>
<keyword evidence="8" id="KW-1185">Reference proteome</keyword>
<evidence type="ECO:0000256" key="2">
    <source>
        <dbReference type="ARBA" id="ARBA00022475"/>
    </source>
</evidence>
<evidence type="ECO:0000313" key="7">
    <source>
        <dbReference type="EMBL" id="RLY02308.1"/>
    </source>
</evidence>
<evidence type="ECO:0000256" key="4">
    <source>
        <dbReference type="ARBA" id="ARBA00022989"/>
    </source>
</evidence>